<feature type="compositionally biased region" description="Polar residues" evidence="1">
    <location>
        <begin position="2877"/>
        <end position="2889"/>
    </location>
</feature>
<feature type="region of interest" description="Disordered" evidence="1">
    <location>
        <begin position="2624"/>
        <end position="3072"/>
    </location>
</feature>
<feature type="region of interest" description="Disordered" evidence="1">
    <location>
        <begin position="1609"/>
        <end position="1914"/>
    </location>
</feature>
<feature type="compositionally biased region" description="Low complexity" evidence="1">
    <location>
        <begin position="1223"/>
        <end position="1252"/>
    </location>
</feature>
<feature type="compositionally biased region" description="Polar residues" evidence="1">
    <location>
        <begin position="2482"/>
        <end position="2499"/>
    </location>
</feature>
<feature type="region of interest" description="Disordered" evidence="1">
    <location>
        <begin position="1152"/>
        <end position="1312"/>
    </location>
</feature>
<feature type="compositionally biased region" description="Basic and acidic residues" evidence="1">
    <location>
        <begin position="677"/>
        <end position="687"/>
    </location>
</feature>
<feature type="compositionally biased region" description="Basic and acidic residues" evidence="1">
    <location>
        <begin position="1631"/>
        <end position="1657"/>
    </location>
</feature>
<evidence type="ECO:0000313" key="3">
    <source>
        <dbReference type="EMBL" id="CEL64482.1"/>
    </source>
</evidence>
<feature type="compositionally biased region" description="Basic and acidic residues" evidence="1">
    <location>
        <begin position="1894"/>
        <end position="1914"/>
    </location>
</feature>
<reference evidence="2" key="1">
    <citation type="submission" date="2011-02" db="EMBL/GenBank/DDBJ databases">
        <authorList>
            <person name="Aslett M."/>
        </authorList>
    </citation>
    <scope>NUCLEOTIDE SEQUENCE</scope>
    <source>
        <strain evidence="2">Liverpool</strain>
    </source>
</reference>
<feature type="compositionally biased region" description="Low complexity" evidence="1">
    <location>
        <begin position="392"/>
        <end position="413"/>
    </location>
</feature>
<evidence type="ECO:0000313" key="4">
    <source>
        <dbReference type="Proteomes" id="UP000007494"/>
    </source>
</evidence>
<proteinExistence type="predicted"/>
<feature type="region of interest" description="Disordered" evidence="1">
    <location>
        <begin position="2329"/>
        <end position="2582"/>
    </location>
</feature>
<feature type="compositionally biased region" description="Low complexity" evidence="1">
    <location>
        <begin position="2750"/>
        <end position="2764"/>
    </location>
</feature>
<feature type="compositionally biased region" description="Basic and acidic residues" evidence="1">
    <location>
        <begin position="2383"/>
        <end position="2418"/>
    </location>
</feature>
<reference evidence="2" key="2">
    <citation type="submission" date="2011-03" db="EMBL/GenBank/DDBJ databases">
        <title>Comparative genomics and transcriptomics of Neospora caninum and Toxoplasma gondii.</title>
        <authorList>
            <person name="Reid A.J."/>
            <person name="Sohal A."/>
            <person name="Harris D."/>
            <person name="Quail M."/>
            <person name="Sanders M."/>
            <person name="Berriman M."/>
            <person name="Wastling J.M."/>
            <person name="Pain A."/>
        </authorList>
    </citation>
    <scope>NUCLEOTIDE SEQUENCE</scope>
    <source>
        <strain evidence="2">Liverpool</strain>
    </source>
</reference>
<keyword evidence="4" id="KW-1185">Reference proteome</keyword>
<gene>
    <name evidence="3" type="ORF">BN1204_003800</name>
    <name evidence="2" type="ORF">NCLIV_003800</name>
</gene>
<feature type="compositionally biased region" description="Low complexity" evidence="1">
    <location>
        <begin position="2629"/>
        <end position="2652"/>
    </location>
</feature>
<feature type="region of interest" description="Disordered" evidence="1">
    <location>
        <begin position="66"/>
        <end position="179"/>
    </location>
</feature>
<feature type="region of interest" description="Disordered" evidence="1">
    <location>
        <begin position="2034"/>
        <end position="2055"/>
    </location>
</feature>
<feature type="region of interest" description="Disordered" evidence="1">
    <location>
        <begin position="237"/>
        <end position="286"/>
    </location>
</feature>
<feature type="region of interest" description="Disordered" evidence="1">
    <location>
        <begin position="328"/>
        <end position="373"/>
    </location>
</feature>
<feature type="compositionally biased region" description="Basic and acidic residues" evidence="1">
    <location>
        <begin position="807"/>
        <end position="848"/>
    </location>
</feature>
<feature type="compositionally biased region" description="Polar residues" evidence="1">
    <location>
        <begin position="2717"/>
        <end position="2737"/>
    </location>
</feature>
<feature type="region of interest" description="Disordered" evidence="1">
    <location>
        <begin position="586"/>
        <end position="687"/>
    </location>
</feature>
<feature type="compositionally biased region" description="Basic and acidic residues" evidence="1">
    <location>
        <begin position="1275"/>
        <end position="1287"/>
    </location>
</feature>
<feature type="compositionally biased region" description="Gly residues" evidence="1">
    <location>
        <begin position="2073"/>
        <end position="2085"/>
    </location>
</feature>
<organism evidence="2 4">
    <name type="scientific">Neospora caninum (strain Liverpool)</name>
    <dbReference type="NCBI Taxonomy" id="572307"/>
    <lineage>
        <taxon>Eukaryota</taxon>
        <taxon>Sar</taxon>
        <taxon>Alveolata</taxon>
        <taxon>Apicomplexa</taxon>
        <taxon>Conoidasida</taxon>
        <taxon>Coccidia</taxon>
        <taxon>Eucoccidiorida</taxon>
        <taxon>Eimeriorina</taxon>
        <taxon>Sarcocystidae</taxon>
        <taxon>Neospora</taxon>
    </lineage>
</organism>
<feature type="region of interest" description="Disordered" evidence="1">
    <location>
        <begin position="23"/>
        <end position="53"/>
    </location>
</feature>
<feature type="compositionally biased region" description="Basic and acidic residues" evidence="1">
    <location>
        <begin position="2706"/>
        <end position="2715"/>
    </location>
</feature>
<feature type="compositionally biased region" description="Basic and acidic residues" evidence="1">
    <location>
        <begin position="1736"/>
        <end position="1752"/>
    </location>
</feature>
<feature type="compositionally biased region" description="Low complexity" evidence="1">
    <location>
        <begin position="703"/>
        <end position="719"/>
    </location>
</feature>
<feature type="compositionally biased region" description="Low complexity" evidence="1">
    <location>
        <begin position="611"/>
        <end position="621"/>
    </location>
</feature>
<feature type="compositionally biased region" description="Polar residues" evidence="1">
    <location>
        <begin position="2658"/>
        <end position="2672"/>
    </location>
</feature>
<evidence type="ECO:0000256" key="1">
    <source>
        <dbReference type="SAM" id="MobiDB-lite"/>
    </source>
</evidence>
<feature type="compositionally biased region" description="Basic and acidic residues" evidence="1">
    <location>
        <begin position="1711"/>
        <end position="1721"/>
    </location>
</feature>
<feature type="region of interest" description="Disordered" evidence="1">
    <location>
        <begin position="918"/>
        <end position="961"/>
    </location>
</feature>
<feature type="region of interest" description="Disordered" evidence="1">
    <location>
        <begin position="703"/>
        <end position="862"/>
    </location>
</feature>
<feature type="compositionally biased region" description="Low complexity" evidence="1">
    <location>
        <begin position="735"/>
        <end position="758"/>
    </location>
</feature>
<feature type="compositionally biased region" description="Low complexity" evidence="1">
    <location>
        <begin position="2419"/>
        <end position="2437"/>
    </location>
</feature>
<feature type="compositionally biased region" description="Basic and acidic residues" evidence="1">
    <location>
        <begin position="1194"/>
        <end position="1211"/>
    </location>
</feature>
<dbReference type="OMA" id="CICMSIT"/>
<dbReference type="eggNOG" id="ENOG502SGU4">
    <property type="taxonomic scope" value="Eukaryota"/>
</dbReference>
<dbReference type="RefSeq" id="XP_003879930.1">
    <property type="nucleotide sequence ID" value="XM_003879881.1"/>
</dbReference>
<feature type="compositionally biased region" description="Basic and acidic residues" evidence="1">
    <location>
        <begin position="2329"/>
        <end position="2341"/>
    </location>
</feature>
<reference evidence="3" key="4">
    <citation type="journal article" date="2015" name="PLoS ONE">
        <title>Comprehensive Evaluation of Toxoplasma gondii VEG and Neospora caninum LIV Genomes with Tachyzoite Stage Transcriptome and Proteome Defines Novel Transcript Features.</title>
        <authorList>
            <person name="Ramaprasad A."/>
            <person name="Mourier T."/>
            <person name="Naeem R."/>
            <person name="Malas T.B."/>
            <person name="Moussa E."/>
            <person name="Panigrahi A."/>
            <person name="Vermont S.J."/>
            <person name="Otto T.D."/>
            <person name="Wastling J."/>
            <person name="Pain A."/>
        </authorList>
    </citation>
    <scope>NUCLEOTIDE SEQUENCE</scope>
    <source>
        <strain evidence="3">Liverpool</strain>
    </source>
</reference>
<feature type="compositionally biased region" description="Basic and acidic residues" evidence="1">
    <location>
        <begin position="1801"/>
        <end position="1813"/>
    </location>
</feature>
<feature type="compositionally biased region" description="Basic and acidic residues" evidence="1">
    <location>
        <begin position="642"/>
        <end position="662"/>
    </location>
</feature>
<feature type="region of interest" description="Disordered" evidence="1">
    <location>
        <begin position="1503"/>
        <end position="1522"/>
    </location>
</feature>
<feature type="compositionally biased region" description="Basic residues" evidence="1">
    <location>
        <begin position="2862"/>
        <end position="2873"/>
    </location>
</feature>
<feature type="compositionally biased region" description="Low complexity" evidence="1">
    <location>
        <begin position="588"/>
        <end position="603"/>
    </location>
</feature>
<dbReference type="EMBL" id="FR823381">
    <property type="protein sequence ID" value="CBZ49895.1"/>
    <property type="molecule type" value="Genomic_DNA"/>
</dbReference>
<feature type="compositionally biased region" description="Polar residues" evidence="1">
    <location>
        <begin position="237"/>
        <end position="256"/>
    </location>
</feature>
<reference evidence="4" key="3">
    <citation type="journal article" date="2012" name="PLoS Pathog.">
        <title>Comparative genomics of the apicomplexan parasites Toxoplasma gondii and Neospora caninum: Coccidia differing in host range and transmission strategy.</title>
        <authorList>
            <person name="Reid A.J."/>
            <person name="Vermont S.J."/>
            <person name="Cotton J.A."/>
            <person name="Harris D."/>
            <person name="Hill-Cawthorne G.A."/>
            <person name="Konen-Waisman S."/>
            <person name="Latham S.M."/>
            <person name="Mourier T."/>
            <person name="Norton R."/>
            <person name="Quail M.A."/>
            <person name="Sanders M."/>
            <person name="Shanmugam D."/>
            <person name="Sohal A."/>
            <person name="Wasmuth J.D."/>
            <person name="Brunk B."/>
            <person name="Grigg M.E."/>
            <person name="Howard J.C."/>
            <person name="Parkinson J."/>
            <person name="Roos D.S."/>
            <person name="Trees A.J."/>
            <person name="Berriman M."/>
            <person name="Pain A."/>
            <person name="Wastling J.M."/>
        </authorList>
    </citation>
    <scope>NUCLEOTIDE SEQUENCE [LARGE SCALE GENOMIC DNA]</scope>
    <source>
        <strain evidence="4">Liverpool</strain>
    </source>
</reference>
<protein>
    <submittedName>
        <fullName evidence="2">Uncharacterized protein</fullName>
    </submittedName>
</protein>
<feature type="compositionally biased region" description="Polar residues" evidence="1">
    <location>
        <begin position="849"/>
        <end position="862"/>
    </location>
</feature>
<feature type="compositionally biased region" description="Low complexity" evidence="1">
    <location>
        <begin position="2250"/>
        <end position="2262"/>
    </location>
</feature>
<dbReference type="OrthoDB" id="331953at2759"/>
<feature type="compositionally biased region" description="Basic and acidic residues" evidence="1">
    <location>
        <begin position="2457"/>
        <end position="2466"/>
    </location>
</feature>
<dbReference type="VEuPathDB" id="ToxoDB:NCLIV_003800"/>
<feature type="compositionally biased region" description="Low complexity" evidence="1">
    <location>
        <begin position="2165"/>
        <end position="2176"/>
    </location>
</feature>
<feature type="compositionally biased region" description="Basic and acidic residues" evidence="1">
    <location>
        <begin position="1665"/>
        <end position="1677"/>
    </location>
</feature>
<dbReference type="EMBL" id="LN714475">
    <property type="protein sequence ID" value="CEL64482.1"/>
    <property type="molecule type" value="Genomic_DNA"/>
</dbReference>
<dbReference type="Proteomes" id="UP000007494">
    <property type="component" value="Chromosome Ib"/>
</dbReference>
<feature type="compositionally biased region" description="Low complexity" evidence="1">
    <location>
        <begin position="113"/>
        <end position="125"/>
    </location>
</feature>
<dbReference type="GeneID" id="13445944"/>
<name>F0V854_NEOCL</name>
<feature type="region of interest" description="Disordered" evidence="1">
    <location>
        <begin position="2158"/>
        <end position="2278"/>
    </location>
</feature>
<evidence type="ECO:0000313" key="2">
    <source>
        <dbReference type="EMBL" id="CBZ49895.1"/>
    </source>
</evidence>
<accession>F0V854</accession>
<dbReference type="InParanoid" id="F0V854"/>
<feature type="region of interest" description="Disordered" evidence="1">
    <location>
        <begin position="1398"/>
        <end position="1457"/>
    </location>
</feature>
<feature type="region of interest" description="Disordered" evidence="1">
    <location>
        <begin position="2073"/>
        <end position="2140"/>
    </location>
</feature>
<feature type="region of interest" description="Disordered" evidence="1">
    <location>
        <begin position="385"/>
        <end position="418"/>
    </location>
</feature>
<sequence>MENSDTFPTLASSIEWFSSPPQAVLDHLSSSPGAPVNGCAEGDGGHGSFSSLSACPKTQAWADDRRCSAASSNPPTRFRFSSASPSLSSAERPAVPPSSLGDGSVASDLIADSSGRTSLSPGSSPVHRAESTVCAPSDLHWPLKTSMGPSAQGDGALSSSASTLKRKKADEKQGQPENPVARFACDENAGYNAVAVGPSTRPVASPPCPFPSLSTDATDGLLSTGNDAAIVPLSRSVHASPSASPLEQESGSTRAIKTNADEPRPSNRSSPPGDLSPPSELESSAFAHARQPWISPTHPSVVASPPSSPVPQRLLRCRSPKMSPIWLSPISLPSSNRANKGEDAPVAPDGSNEPARRFASFSSSSTVGDCSERQWDSTVGQHVSHIVPPLTSDSGSARSPSSSFPTSGPSGCSLGATARSQPPCSTVTEVAALFDPCPDDDLLLEVSPSTAGLTAATLLPGSAFLESEFISSLSLSLPAIVSFLFSLFNGDPRLGILTPQAKFMAWRSLVYLADLHEGKVASSAAAEAAAGALGRGGYRAAAARGPFYRGTHAQQPVQAPQVSTQECVATSKGKRSVRHALVGERPHATAGGQSSASLLASPPGTVPPAGSPCSAPASVASQTRGLFGRCPLPSSRPPVSESGEKDGGTEPENALDRLDFFKFPRTSLPGLPTAGERGCDKAGRETQESWKAAEALWAAARANGSTAASDLPSAATASGSSGGGKRSRTYGPAGDGAPAASGSEGSVASAGSGGTRSAVPAERPREGSDIRAASASTSDDDAPFFRLGDQHLPHASSGAGPWQQRRAGGESHAARSEPDRSRRGEADRPDSPDGVKAKAGVHSERRSDSVSQTPSSVATSFSPQGETFLQEQMNLLAQIGDEQQVVGYEENFPRFVCGTVDRRWALQQRTVKVPLDKTLTASGGSLGGKKSGGGEKDGATAAEGGGGSKKKAGQCDDAGGKDKAGSGLVLELQFEEIRYSAAKRMWPKISPILPEKLTAGLQVQVACYAKILDRGDNPGTRESRLGWTDEGSRLVWRDGEVTKVLPASGEIYVRVQASYQDYKSMKYSVTDFVPPSVPIARPRDKLWRLRPPVADAASDVYPGSCICMSITPASAAPASGRPVFYVDAVVHKVFYSSEDARECRRRCAKFRTEHTASAESPKAGKAGPGSATFSARRMTDASQVPSVWPKRRRSSEDEPKGSFSDAERHDSSPVATGTRGTRLQRSLLRSARAGTPGKSSSPASVSPLSTAAYNKPRTRSTRSATGEAGVCARPENGHEVDGGKAGDEGGTMRQAYGGWRSSSSPEETADGSACEAEESDPLVESLIHPIEGLRCPDGRKPIEIHVLLLSGGTLTEDVCRVSGRQILKLPYDLHAHFDELSPDITRHLPADLLAETQDEAGSEKEEAHPGASPASDGDGPFPVDGAGQQSVSGDADGRRSSLCLPEGPRPAKRAQPLEIPRASAQASAFMWVVPRALSHQVAYTAKGRTRTFSSDYFFPAQHSGSGPYHSDHRGGGHGQSGATGSFSLLSAAPCLADPSRWESRTKDRAKDWLDYPPFVLCCFRFHPESRYYRGHTQLVRYLQPELDVTALAKGTWKLKLPVYRPQPEDGGQLFVHPSGPPLDPSGSAKEFQVDSKKRENTEEQDRRRPDGVSRKGDSLSTESFARTEKFEEGREDPAVPALADESSGGNSRGAICSEEEQDNGARHSRPERRPKEARLVGEDTYPGERQAAYLSDGKHDSSRGQAAEREEAADGAGAAVKEEAFAPGPEGKGIWTGGLASVRGGIRRKREQPEQGDLTSEEGKHEDGKREGQPRGCNPKVDASRGGGLSPAPVHSSIPEDLNCQAGGNGIGAAKGLPCKRGGGGDEATDGPHLPKRGKTGVPPLGSSLPVGGTRDRPLKRNEEWSNAEEERKAAGRGLDMLQYVPYGEKHKAERSRNGLAASGAVSNLCSEATGRTLGNATETNEHGREGGRTTERFWSVRNVKDRLWRFLANERDRRSQFAHENLLLDWDDDEGAAAGWQLHAAAGGIDVDMRGGMEDEAGEQGDGGGRRGTSGRFAAGFDACGMRLVPGLGRGEAYGSGGQNEGRRRREEDDSSGSSLLRSDPWQRNCSALSSKLPPRDTASLVDGLDHDETDVDSSGLSISDVARFLLKQQPVYRGERESSAPQSTSSSADYSVDEQTKGQLLSATPLPPSNSSFSFNRSTMVSARPRGSNLAVPHRGGETNIRRYRSCQDPGSVEQGVPPREARQSGSRVRSQSGRQAPRHLDFYPSPEGSVQDEWSEQEAFLLSVPQVERERMLEGLPEFDESLLRHDGVSALAQLLKTGHKRVCEAPEGSRREGQQSLHRRQGKESSAGSRLVETARGHGRRALWNSGCSTPDEQECVRRSLFEGHREGRFQGTPREEAAGERRTCHRPADRASGASDSSASSRRPNRSGGVCSEDDVGQVGRRSQRHHGAPEPKKEADTSSARFIVSDRDESETATSRHQPQNARMSQPSQLVVCPPVSPVSGEDENPGEGSRPMTGGHSRVADRNLVSSTKTKESPATLPDAPTDEGDGDSRVVKAGGKAEIPDFVDGNGDSLQRRIRMGVDQVEAERETRKRAAAEFASTTGARTGAADFSRLASDQGLSSTSSVSCSVVLSRSRSLSPPSSDIRGGSSDSAQVVSLTSSFCQGKAETRDSADTGNLAKRNGRGGGGQTFSLPHSGPKETRRDARPMTSSADDSNGGVSSTTSTRQSPPLGRRLARTPPSSGAGSSRRSSVASALDGQSVASVHASPALSATSLDSIVGRERQATPPVSAGAGGACGGADPYGTLSPQTGVPRDAADDLAANVSEGSLSSSGEDRAEDDAVPPKLGGSLSRHAGRGKKRKRRAGAPSTGSDSGCVSLQQERGVEGGQPPDQRKRTGRRSPDNPVSSRRGPRDVSSPPGGTVCLGEGEAATSGPPRRPGSVRSSGYSPGRAKQVELPRGSEAASVEAASRRSGRRRLVSSRVASDGFGKGGDDGDSGETERQVSSHTQSRRPRRAAAEGASRIWTGKQIKAESRGGARAEDEEEMIVAEERSAGRESDEDFVP</sequence>
<feature type="compositionally biased region" description="Low complexity" evidence="1">
    <location>
        <begin position="77"/>
        <end position="93"/>
    </location>
</feature>
<feature type="compositionally biased region" description="Basic and acidic residues" evidence="1">
    <location>
        <begin position="3038"/>
        <end position="3048"/>
    </location>
</feature>